<keyword evidence="3 8" id="KW-0547">Nucleotide-binding</keyword>
<evidence type="ECO:0000256" key="7">
    <source>
        <dbReference type="ARBA" id="ARBA00049339"/>
    </source>
</evidence>
<evidence type="ECO:0000256" key="8">
    <source>
        <dbReference type="HAMAP-Rule" id="MF_00123"/>
    </source>
</evidence>
<feature type="short sequence motif" description="'HIGH' region" evidence="8">
    <location>
        <begin position="124"/>
        <end position="134"/>
    </location>
</feature>
<dbReference type="GO" id="GO:0006420">
    <property type="term" value="P:arginyl-tRNA aminoacylation"/>
    <property type="evidence" value="ECO:0007669"/>
    <property type="project" value="UniProtKB-UniRule"/>
</dbReference>
<keyword evidence="5 8" id="KW-0648">Protein biosynthesis</keyword>
<evidence type="ECO:0000256" key="2">
    <source>
        <dbReference type="ARBA" id="ARBA00022598"/>
    </source>
</evidence>
<evidence type="ECO:0000256" key="4">
    <source>
        <dbReference type="ARBA" id="ARBA00022840"/>
    </source>
</evidence>
<dbReference type="Gene3D" id="3.30.1360.70">
    <property type="entry name" value="Arginyl tRNA synthetase N-terminal domain"/>
    <property type="match status" value="1"/>
</dbReference>
<dbReference type="GO" id="GO:0005524">
    <property type="term" value="F:ATP binding"/>
    <property type="evidence" value="ECO:0007669"/>
    <property type="project" value="UniProtKB-UniRule"/>
</dbReference>
<evidence type="ECO:0000256" key="1">
    <source>
        <dbReference type="ARBA" id="ARBA00005594"/>
    </source>
</evidence>
<dbReference type="AlphaFoldDB" id="A0A1F5SA30"/>
<dbReference type="InterPro" id="IPR036695">
    <property type="entry name" value="Arg-tRNA-synth_N_sf"/>
</dbReference>
<dbReference type="EMBL" id="MFFT01000003">
    <property type="protein sequence ID" value="OGF23570.1"/>
    <property type="molecule type" value="Genomic_DNA"/>
</dbReference>
<dbReference type="SUPFAM" id="SSF52374">
    <property type="entry name" value="Nucleotidylyl transferase"/>
    <property type="match status" value="1"/>
</dbReference>
<dbReference type="HAMAP" id="MF_00123">
    <property type="entry name" value="Arg_tRNA_synth"/>
    <property type="match status" value="1"/>
</dbReference>
<keyword evidence="4 8" id="KW-0067">ATP-binding</keyword>
<dbReference type="Pfam" id="PF05746">
    <property type="entry name" value="DALR_1"/>
    <property type="match status" value="1"/>
</dbReference>
<dbReference type="InterPro" id="IPR001278">
    <property type="entry name" value="Arg-tRNA-ligase"/>
</dbReference>
<feature type="domain" description="DALR anticodon binding" evidence="10">
    <location>
        <begin position="456"/>
        <end position="573"/>
    </location>
</feature>
<evidence type="ECO:0000256" key="6">
    <source>
        <dbReference type="ARBA" id="ARBA00023146"/>
    </source>
</evidence>
<dbReference type="Gene3D" id="1.10.730.10">
    <property type="entry name" value="Isoleucyl-tRNA Synthetase, Domain 1"/>
    <property type="match status" value="1"/>
</dbReference>
<dbReference type="SMART" id="SM00836">
    <property type="entry name" value="DALR_1"/>
    <property type="match status" value="1"/>
</dbReference>
<sequence>MNTLDSIKQNIAEMINQALKKDLVKPADLVYPPKPEFGDLSLACFNLAKEFKKTAVEMGEFLIGRVALNETIVAAKAIGPFINFTFNKQKLAQGVIEEILKAEERYGLNKIGRDKKIMVEFAHPNTHKPFHIGHLRNILTGEAMARILAANGYKIIRANYQGDIGLHIAKCLWGITQLKKEYKAAGRASLKAKAEFLGQAYALGSKNYEENEAVKKEIIELNKKIYNQDKSVMRVYQTTRKWSLDYFNGIYKRVNTKFDRFYFESEVFASGRKLVLQNLKKGIFQTSQGAVIFKGEDYGLHTRVFINSDGNPTYEAKDMGLAQLQFKEFKPTKILHVVGPEQAEYFKVIIKALELIMPETKGREQHLRYGWVKLREGKMSSRLGNVVLGEWLLDEAKQAVLKIMKGKRNLKNKDEVAEKVSLAAVKYSILKNGVNTDIAFGLEESVSFSGASGPYLLYTYARINSIIKKTKKSAKHQAVVNYSALTEAKEAILVNKLAKYPEIVMLAGKNFDPSEIAKYLFELAQEFNDYYHSVPVLKAKIEIRQARLVLIMAVKQTLANGLELLGIETAEEM</sequence>
<comment type="catalytic activity">
    <reaction evidence="7 8">
        <text>tRNA(Arg) + L-arginine + ATP = L-arginyl-tRNA(Arg) + AMP + diphosphate</text>
        <dbReference type="Rhea" id="RHEA:20301"/>
        <dbReference type="Rhea" id="RHEA-COMP:9658"/>
        <dbReference type="Rhea" id="RHEA-COMP:9673"/>
        <dbReference type="ChEBI" id="CHEBI:30616"/>
        <dbReference type="ChEBI" id="CHEBI:32682"/>
        <dbReference type="ChEBI" id="CHEBI:33019"/>
        <dbReference type="ChEBI" id="CHEBI:78442"/>
        <dbReference type="ChEBI" id="CHEBI:78513"/>
        <dbReference type="ChEBI" id="CHEBI:456215"/>
        <dbReference type="EC" id="6.1.1.19"/>
    </reaction>
</comment>
<dbReference type="PANTHER" id="PTHR11956:SF5">
    <property type="entry name" value="ARGININE--TRNA LIGASE, CYTOPLASMIC"/>
    <property type="match status" value="1"/>
</dbReference>
<dbReference type="NCBIfam" id="TIGR00456">
    <property type="entry name" value="argS"/>
    <property type="match status" value="1"/>
</dbReference>
<dbReference type="EC" id="6.1.1.19" evidence="8"/>
<dbReference type="Gene3D" id="3.40.50.620">
    <property type="entry name" value="HUPs"/>
    <property type="match status" value="1"/>
</dbReference>
<dbReference type="PRINTS" id="PR01038">
    <property type="entry name" value="TRNASYNTHARG"/>
</dbReference>
<dbReference type="InterPro" id="IPR035684">
    <property type="entry name" value="ArgRS_core"/>
</dbReference>
<evidence type="ECO:0000313" key="13">
    <source>
        <dbReference type="Proteomes" id="UP000176877"/>
    </source>
</evidence>
<dbReference type="FunFam" id="1.10.730.10:FF:000006">
    <property type="entry name" value="Arginyl-tRNA synthetase 2, mitochondrial"/>
    <property type="match status" value="1"/>
</dbReference>
<dbReference type="Pfam" id="PF03485">
    <property type="entry name" value="Arg_tRNA_synt_N"/>
    <property type="match status" value="1"/>
</dbReference>
<accession>A0A1F5SA30</accession>
<dbReference type="GO" id="GO:0004814">
    <property type="term" value="F:arginine-tRNA ligase activity"/>
    <property type="evidence" value="ECO:0007669"/>
    <property type="project" value="UniProtKB-UniRule"/>
</dbReference>
<reference evidence="12 13" key="1">
    <citation type="journal article" date="2016" name="Nat. Commun.">
        <title>Thousands of microbial genomes shed light on interconnected biogeochemical processes in an aquifer system.</title>
        <authorList>
            <person name="Anantharaman K."/>
            <person name="Brown C.T."/>
            <person name="Hug L.A."/>
            <person name="Sharon I."/>
            <person name="Castelle C.J."/>
            <person name="Probst A.J."/>
            <person name="Thomas B.C."/>
            <person name="Singh A."/>
            <person name="Wilkins M.J."/>
            <person name="Karaoz U."/>
            <person name="Brodie E.L."/>
            <person name="Williams K.H."/>
            <person name="Hubbard S.S."/>
            <person name="Banfield J.F."/>
        </authorList>
    </citation>
    <scope>NUCLEOTIDE SEQUENCE [LARGE SCALE GENOMIC DNA]</scope>
</reference>
<evidence type="ECO:0000259" key="11">
    <source>
        <dbReference type="SMART" id="SM01016"/>
    </source>
</evidence>
<dbReference type="InterPro" id="IPR005148">
    <property type="entry name" value="Arg-tRNA-synth_N"/>
</dbReference>
<dbReference type="InterPro" id="IPR008909">
    <property type="entry name" value="DALR_anticod-bd"/>
</dbReference>
<proteinExistence type="inferred from homology"/>
<organism evidence="12 13">
    <name type="scientific">Candidatus Falkowbacteria bacterium RIFCSPHIGHO2_02_FULL_42_9</name>
    <dbReference type="NCBI Taxonomy" id="1797986"/>
    <lineage>
        <taxon>Bacteria</taxon>
        <taxon>Candidatus Falkowiibacteriota</taxon>
    </lineage>
</organism>
<dbReference type="SMART" id="SM01016">
    <property type="entry name" value="Arg_tRNA_synt_N"/>
    <property type="match status" value="1"/>
</dbReference>
<dbReference type="SUPFAM" id="SSF55190">
    <property type="entry name" value="Arginyl-tRNA synthetase (ArgRS), N-terminal 'additional' domain"/>
    <property type="match status" value="1"/>
</dbReference>
<dbReference type="InterPro" id="IPR009080">
    <property type="entry name" value="tRNAsynth_Ia_anticodon-bd"/>
</dbReference>
<comment type="caution">
    <text evidence="12">The sequence shown here is derived from an EMBL/GenBank/DDBJ whole genome shotgun (WGS) entry which is preliminary data.</text>
</comment>
<gene>
    <name evidence="8" type="primary">argS</name>
    <name evidence="12" type="ORF">A3D45_02340</name>
</gene>
<evidence type="ECO:0000256" key="3">
    <source>
        <dbReference type="ARBA" id="ARBA00022741"/>
    </source>
</evidence>
<feature type="domain" description="Arginyl tRNA synthetase N-terminal" evidence="11">
    <location>
        <begin position="5"/>
        <end position="86"/>
    </location>
</feature>
<dbReference type="GO" id="GO:0005737">
    <property type="term" value="C:cytoplasm"/>
    <property type="evidence" value="ECO:0007669"/>
    <property type="project" value="UniProtKB-SubCell"/>
</dbReference>
<dbReference type="SUPFAM" id="SSF47323">
    <property type="entry name" value="Anticodon-binding domain of a subclass of class I aminoacyl-tRNA synthetases"/>
    <property type="match status" value="1"/>
</dbReference>
<dbReference type="PANTHER" id="PTHR11956">
    <property type="entry name" value="ARGINYL-TRNA SYNTHETASE"/>
    <property type="match status" value="1"/>
</dbReference>
<evidence type="ECO:0000259" key="10">
    <source>
        <dbReference type="SMART" id="SM00836"/>
    </source>
</evidence>
<comment type="subcellular location">
    <subcellularLocation>
        <location evidence="8">Cytoplasm</location>
    </subcellularLocation>
</comment>
<dbReference type="CDD" id="cd07956">
    <property type="entry name" value="Anticodon_Ia_Arg"/>
    <property type="match status" value="1"/>
</dbReference>
<comment type="similarity">
    <text evidence="1 8 9">Belongs to the class-I aminoacyl-tRNA synthetase family.</text>
</comment>
<dbReference type="Pfam" id="PF00750">
    <property type="entry name" value="tRNA-synt_1d"/>
    <property type="match status" value="1"/>
</dbReference>
<dbReference type="InterPro" id="IPR014729">
    <property type="entry name" value="Rossmann-like_a/b/a_fold"/>
</dbReference>
<keyword evidence="6 8" id="KW-0030">Aminoacyl-tRNA synthetase</keyword>
<keyword evidence="2 8" id="KW-0436">Ligase</keyword>
<protein>
    <recommendedName>
        <fullName evidence="8">Arginine--tRNA ligase</fullName>
        <ecNumber evidence="8">6.1.1.19</ecNumber>
    </recommendedName>
    <alternativeName>
        <fullName evidence="8">Arginyl-tRNA synthetase</fullName>
        <shortName evidence="8">ArgRS</shortName>
    </alternativeName>
</protein>
<evidence type="ECO:0000256" key="9">
    <source>
        <dbReference type="RuleBase" id="RU363038"/>
    </source>
</evidence>
<evidence type="ECO:0000313" key="12">
    <source>
        <dbReference type="EMBL" id="OGF23570.1"/>
    </source>
</evidence>
<dbReference type="Proteomes" id="UP000176877">
    <property type="component" value="Unassembled WGS sequence"/>
</dbReference>
<evidence type="ECO:0000256" key="5">
    <source>
        <dbReference type="ARBA" id="ARBA00022917"/>
    </source>
</evidence>
<name>A0A1F5SA30_9BACT</name>
<comment type="subunit">
    <text evidence="8">Monomer.</text>
</comment>
<keyword evidence="8" id="KW-0963">Cytoplasm</keyword>